<dbReference type="NCBIfam" id="TIGR01682">
    <property type="entry name" value="moaD"/>
    <property type="match status" value="1"/>
</dbReference>
<evidence type="ECO:0000313" key="3">
    <source>
        <dbReference type="EMBL" id="MBU9711493.1"/>
    </source>
</evidence>
<name>A0ABS6JCV1_9BACI</name>
<protein>
    <recommendedName>
        <fullName evidence="2">Molybdopterin synthase sulfur carrier subunit</fullName>
    </recommendedName>
</protein>
<dbReference type="Pfam" id="PF02597">
    <property type="entry name" value="ThiS"/>
    <property type="match status" value="1"/>
</dbReference>
<dbReference type="RefSeq" id="WP_217065405.1">
    <property type="nucleotide sequence ID" value="NZ_JAHQCS010000073.1"/>
</dbReference>
<dbReference type="InterPro" id="IPR003749">
    <property type="entry name" value="ThiS/MoaD-like"/>
</dbReference>
<organism evidence="3 4">
    <name type="scientific">Evansella tamaricis</name>
    <dbReference type="NCBI Taxonomy" id="2069301"/>
    <lineage>
        <taxon>Bacteria</taxon>
        <taxon>Bacillati</taxon>
        <taxon>Bacillota</taxon>
        <taxon>Bacilli</taxon>
        <taxon>Bacillales</taxon>
        <taxon>Bacillaceae</taxon>
        <taxon>Evansella</taxon>
    </lineage>
</organism>
<evidence type="ECO:0000313" key="4">
    <source>
        <dbReference type="Proteomes" id="UP000784880"/>
    </source>
</evidence>
<gene>
    <name evidence="3" type="primary">moaD</name>
    <name evidence="3" type="ORF">KS419_07080</name>
</gene>
<comment type="caution">
    <text evidence="3">The sequence shown here is derived from an EMBL/GenBank/DDBJ whole genome shotgun (WGS) entry which is preliminary data.</text>
</comment>
<evidence type="ECO:0000256" key="2">
    <source>
        <dbReference type="ARBA" id="ARBA00024247"/>
    </source>
</evidence>
<sequence length="78" mass="8539">MIKILLFADLEEKAGQREIDIDSTAMKVGDIRKYLVEKYPQLTAIKSALPAINEEYAQDDVEAKSGDIVAFIPPVSGG</sequence>
<dbReference type="PANTHER" id="PTHR33359:SF1">
    <property type="entry name" value="MOLYBDOPTERIN SYNTHASE SULFUR CARRIER SUBUNIT"/>
    <property type="match status" value="1"/>
</dbReference>
<dbReference type="InterPro" id="IPR044672">
    <property type="entry name" value="MOCS2A"/>
</dbReference>
<dbReference type="CDD" id="cd00754">
    <property type="entry name" value="Ubl_MoaD"/>
    <property type="match status" value="1"/>
</dbReference>
<proteinExistence type="inferred from homology"/>
<dbReference type="Proteomes" id="UP000784880">
    <property type="component" value="Unassembled WGS sequence"/>
</dbReference>
<dbReference type="EMBL" id="JAHQCS010000073">
    <property type="protein sequence ID" value="MBU9711493.1"/>
    <property type="molecule type" value="Genomic_DNA"/>
</dbReference>
<reference evidence="3 4" key="1">
    <citation type="submission" date="2021-06" db="EMBL/GenBank/DDBJ databases">
        <title>Bacillus sp. RD4P76, an endophyte from a halophyte.</title>
        <authorList>
            <person name="Sun J.-Q."/>
        </authorList>
    </citation>
    <scope>NUCLEOTIDE SEQUENCE [LARGE SCALE GENOMIC DNA]</scope>
    <source>
        <strain evidence="3 4">CGMCC 1.15917</strain>
    </source>
</reference>
<keyword evidence="4" id="KW-1185">Reference proteome</keyword>
<dbReference type="PANTHER" id="PTHR33359">
    <property type="entry name" value="MOLYBDOPTERIN SYNTHASE SULFUR CARRIER SUBUNIT"/>
    <property type="match status" value="1"/>
</dbReference>
<evidence type="ECO:0000256" key="1">
    <source>
        <dbReference type="ARBA" id="ARBA00024200"/>
    </source>
</evidence>
<comment type="similarity">
    <text evidence="1">Belongs to the MoaD family.</text>
</comment>
<accession>A0ABS6JCV1</accession>